<evidence type="ECO:0000256" key="2">
    <source>
        <dbReference type="SAM" id="MobiDB-lite"/>
    </source>
</evidence>
<dbReference type="InterPro" id="IPR021842">
    <property type="entry name" value="DUF3435"/>
</dbReference>
<dbReference type="Gene3D" id="1.10.443.10">
    <property type="entry name" value="Intergrase catalytic core"/>
    <property type="match status" value="1"/>
</dbReference>
<dbReference type="InterPro" id="IPR013087">
    <property type="entry name" value="Znf_C2H2_type"/>
</dbReference>
<keyword evidence="3" id="KW-0812">Transmembrane</keyword>
<evidence type="ECO:0000256" key="1">
    <source>
        <dbReference type="ARBA" id="ARBA00023172"/>
    </source>
</evidence>
<dbReference type="PANTHER" id="PTHR37535:SF2">
    <property type="entry name" value="FINGER DOMAIN PROTEIN, PUTATIVE (AFU_ORTHOLOGUE AFUA_6G09300)-RELATED"/>
    <property type="match status" value="1"/>
</dbReference>
<dbReference type="PROSITE" id="PS00028">
    <property type="entry name" value="ZINC_FINGER_C2H2_1"/>
    <property type="match status" value="1"/>
</dbReference>
<feature type="domain" description="C2H2-type" evidence="4">
    <location>
        <begin position="509"/>
        <end position="530"/>
    </location>
</feature>
<dbReference type="Pfam" id="PF11917">
    <property type="entry name" value="DUF3435"/>
    <property type="match status" value="1"/>
</dbReference>
<dbReference type="Proteomes" id="UP001498476">
    <property type="component" value="Unassembled WGS sequence"/>
</dbReference>
<dbReference type="SUPFAM" id="SSF56349">
    <property type="entry name" value="DNA breaking-rejoining enzymes"/>
    <property type="match status" value="1"/>
</dbReference>
<keyword evidence="1" id="KW-0233">DNA recombination</keyword>
<feature type="transmembrane region" description="Helical" evidence="3">
    <location>
        <begin position="49"/>
        <end position="65"/>
    </location>
</feature>
<keyword evidence="3" id="KW-0472">Membrane</keyword>
<accession>A0ABR1GKR4</accession>
<reference evidence="5 6" key="1">
    <citation type="journal article" date="2025" name="Microbiol. Resour. Announc.">
        <title>Draft genome sequences for Neonectria magnoliae and Neonectria punicea, canker pathogens of Liriodendron tulipifera and Acer saccharum in West Virginia.</title>
        <authorList>
            <person name="Petronek H.M."/>
            <person name="Kasson M.T."/>
            <person name="Metheny A.M."/>
            <person name="Stauder C.M."/>
            <person name="Lovett B."/>
            <person name="Lynch S.C."/>
            <person name="Garnas J.R."/>
            <person name="Kasson L.R."/>
            <person name="Stajich J.E."/>
        </authorList>
    </citation>
    <scope>NUCLEOTIDE SEQUENCE [LARGE SCALE GENOMIC DNA]</scope>
    <source>
        <strain evidence="5 6">NRRL 64653</strain>
    </source>
</reference>
<sequence>MHKVLRDLAKKHGLSDEKRANRCMTIDDLKGQIETTISTTDKSFKLGELRILAVLFLLLLAPAGARPTSILRLRFGDIRVALERDPEGGPHKLLIRFTLAFTKTYLGVKDANTFSIPETFFDPSLLLSPHVFLMKLDNLDIHPGERELSLPLKKDFDDVLIFRRTVKTLTGYDSSPNEPISYQMMTTWFRRIGELLGLEYPTIPYNLRYNAANELDQSGDVSEALRNLALGHASSGPFRNHYLGREVGADTWAIIRGQKPQQALIKQACSVGHSISKRRPTDLTPEQAASVNTDPLIKRLERELRGLRPRSKKYKEARLKLRSEKMRLKRLLKQKIRDEWTADQAVDDIERQLKGNWRPNQVIDRRCRPQRPAQRRLIQALTAPPDSTLEGQYRRRSNAIDAVIAYCIVEEGQTVRRTNSSPTDPSRHVTTSDPRTESALRNARKSVFVKTERERPRRCFVCVGKALSLASDDGGVEDLIREFYTAGDLSKHFRRRHLSNLWDSNEIYCKVCETSLDHQMHFQNHAMRVHGLKS</sequence>
<dbReference type="InterPro" id="IPR013762">
    <property type="entry name" value="Integrase-like_cat_sf"/>
</dbReference>
<gene>
    <name evidence="5" type="ORF">QQX98_011776</name>
</gene>
<keyword evidence="6" id="KW-1185">Reference proteome</keyword>
<evidence type="ECO:0000256" key="3">
    <source>
        <dbReference type="SAM" id="Phobius"/>
    </source>
</evidence>
<protein>
    <recommendedName>
        <fullName evidence="4">C2H2-type domain-containing protein</fullName>
    </recommendedName>
</protein>
<dbReference type="InterPro" id="IPR011010">
    <property type="entry name" value="DNA_brk_join_enz"/>
</dbReference>
<proteinExistence type="predicted"/>
<comment type="caution">
    <text evidence="5">The sequence shown here is derived from an EMBL/GenBank/DDBJ whole genome shotgun (WGS) entry which is preliminary data.</text>
</comment>
<evidence type="ECO:0000313" key="5">
    <source>
        <dbReference type="EMBL" id="KAK7402475.1"/>
    </source>
</evidence>
<keyword evidence="3" id="KW-1133">Transmembrane helix</keyword>
<name>A0ABR1GKR4_9HYPO</name>
<feature type="region of interest" description="Disordered" evidence="2">
    <location>
        <begin position="415"/>
        <end position="440"/>
    </location>
</feature>
<dbReference type="EMBL" id="JAZAVJ010000301">
    <property type="protein sequence ID" value="KAK7402475.1"/>
    <property type="molecule type" value="Genomic_DNA"/>
</dbReference>
<evidence type="ECO:0000259" key="4">
    <source>
        <dbReference type="PROSITE" id="PS00028"/>
    </source>
</evidence>
<feature type="compositionally biased region" description="Polar residues" evidence="2">
    <location>
        <begin position="415"/>
        <end position="433"/>
    </location>
</feature>
<dbReference type="PANTHER" id="PTHR37535">
    <property type="entry name" value="FLUG DOMAIN PROTEIN"/>
    <property type="match status" value="1"/>
</dbReference>
<evidence type="ECO:0000313" key="6">
    <source>
        <dbReference type="Proteomes" id="UP001498476"/>
    </source>
</evidence>
<organism evidence="5 6">
    <name type="scientific">Neonectria punicea</name>
    <dbReference type="NCBI Taxonomy" id="979145"/>
    <lineage>
        <taxon>Eukaryota</taxon>
        <taxon>Fungi</taxon>
        <taxon>Dikarya</taxon>
        <taxon>Ascomycota</taxon>
        <taxon>Pezizomycotina</taxon>
        <taxon>Sordariomycetes</taxon>
        <taxon>Hypocreomycetidae</taxon>
        <taxon>Hypocreales</taxon>
        <taxon>Nectriaceae</taxon>
        <taxon>Neonectria</taxon>
    </lineage>
</organism>